<sequence length="207" mass="23592">MLIDIDSLTGNHVCLEISRFSLKEDNSGEDLCKSVNYEFQNAMLWGWNPVKRYPNGTVTGTCPVVRGPDDEPEIGSQGSECGATGHRCESGSETTQFSSTFDLCSQDIKDRFFATNGKEMLPPPVSTGYEEARRDGRFRETREQDYHTDHAQGRRQRRGGEQKKKKKKKETIESSPDVSPLRIFGLRRADEARARFSPEYRCRWNSK</sequence>
<protein>
    <submittedName>
        <fullName evidence="2">Uncharacterized protein</fullName>
    </submittedName>
</protein>
<organism evidence="2 3">
    <name type="scientific">Melipona bicolor</name>
    <dbReference type="NCBI Taxonomy" id="60889"/>
    <lineage>
        <taxon>Eukaryota</taxon>
        <taxon>Metazoa</taxon>
        <taxon>Ecdysozoa</taxon>
        <taxon>Arthropoda</taxon>
        <taxon>Hexapoda</taxon>
        <taxon>Insecta</taxon>
        <taxon>Pterygota</taxon>
        <taxon>Neoptera</taxon>
        <taxon>Endopterygota</taxon>
        <taxon>Hymenoptera</taxon>
        <taxon>Apocrita</taxon>
        <taxon>Aculeata</taxon>
        <taxon>Apoidea</taxon>
        <taxon>Anthophila</taxon>
        <taxon>Apidae</taxon>
        <taxon>Melipona</taxon>
    </lineage>
</organism>
<name>A0AA40FZE7_9HYME</name>
<accession>A0AA40FZE7</accession>
<reference evidence="2" key="1">
    <citation type="submission" date="2021-10" db="EMBL/GenBank/DDBJ databases">
        <title>Melipona bicolor Genome sequencing and assembly.</title>
        <authorList>
            <person name="Araujo N.S."/>
            <person name="Arias M.C."/>
        </authorList>
    </citation>
    <scope>NUCLEOTIDE SEQUENCE</scope>
    <source>
        <strain evidence="2">USP_2M_L1-L4_2017</strain>
        <tissue evidence="2">Whole body</tissue>
    </source>
</reference>
<comment type="caution">
    <text evidence="2">The sequence shown here is derived from an EMBL/GenBank/DDBJ whole genome shotgun (WGS) entry which is preliminary data.</text>
</comment>
<dbReference type="Proteomes" id="UP001177670">
    <property type="component" value="Unassembled WGS sequence"/>
</dbReference>
<keyword evidence="3" id="KW-1185">Reference proteome</keyword>
<dbReference type="EMBL" id="JAHYIQ010000011">
    <property type="protein sequence ID" value="KAK1127890.1"/>
    <property type="molecule type" value="Genomic_DNA"/>
</dbReference>
<feature type="compositionally biased region" description="Basic and acidic residues" evidence="1">
    <location>
        <begin position="130"/>
        <end position="162"/>
    </location>
</feature>
<proteinExistence type="predicted"/>
<evidence type="ECO:0000313" key="2">
    <source>
        <dbReference type="EMBL" id="KAK1127890.1"/>
    </source>
</evidence>
<evidence type="ECO:0000256" key="1">
    <source>
        <dbReference type="SAM" id="MobiDB-lite"/>
    </source>
</evidence>
<dbReference type="AlphaFoldDB" id="A0AA40FZE7"/>
<gene>
    <name evidence="2" type="ORF">K0M31_003384</name>
</gene>
<feature type="region of interest" description="Disordered" evidence="1">
    <location>
        <begin position="115"/>
        <end position="183"/>
    </location>
</feature>
<evidence type="ECO:0000313" key="3">
    <source>
        <dbReference type="Proteomes" id="UP001177670"/>
    </source>
</evidence>